<dbReference type="AlphaFoldDB" id="A0A1J5EEW6"/>
<proteinExistence type="predicted"/>
<dbReference type="STRING" id="1817895.AUJ95_03645"/>
<gene>
    <name evidence="1" type="ORF">AUJ95_03645</name>
</gene>
<organism evidence="1 2">
    <name type="scientific">Candidatus Desantisbacteria bacterium CG2_30_40_21</name>
    <dbReference type="NCBI Taxonomy" id="1817895"/>
    <lineage>
        <taxon>Bacteria</taxon>
        <taxon>Candidatus Desantisiibacteriota</taxon>
    </lineage>
</organism>
<accession>A0A1J5EEW6</accession>
<sequence>MSVLVAQQVSSLSVNELFELIQKAVRGEMMRFFELDQELIAESPPIRKIDTVMEKMGATGKYNKEFLDSLRKRMEQSKTFG</sequence>
<evidence type="ECO:0000313" key="1">
    <source>
        <dbReference type="EMBL" id="OIP41232.1"/>
    </source>
</evidence>
<evidence type="ECO:0000313" key="2">
    <source>
        <dbReference type="Proteomes" id="UP000183085"/>
    </source>
</evidence>
<protein>
    <submittedName>
        <fullName evidence="1">Uncharacterized protein</fullName>
    </submittedName>
</protein>
<name>A0A1J5EEW6_9BACT</name>
<dbReference type="Proteomes" id="UP000183085">
    <property type="component" value="Unassembled WGS sequence"/>
</dbReference>
<reference evidence="1 2" key="1">
    <citation type="journal article" date="2016" name="Environ. Microbiol.">
        <title>Genomic resolution of a cold subsurface aquifer community provides metabolic insights for novel microbes adapted to high CO concentrations.</title>
        <authorList>
            <person name="Probst A.J."/>
            <person name="Castelle C.J."/>
            <person name="Singh A."/>
            <person name="Brown C.T."/>
            <person name="Anantharaman K."/>
            <person name="Sharon I."/>
            <person name="Hug L.A."/>
            <person name="Burstein D."/>
            <person name="Emerson J.B."/>
            <person name="Thomas B.C."/>
            <person name="Banfield J.F."/>
        </authorList>
    </citation>
    <scope>NUCLEOTIDE SEQUENCE [LARGE SCALE GENOMIC DNA]</scope>
    <source>
        <strain evidence="1">CG2_30_40_21</strain>
    </source>
</reference>
<comment type="caution">
    <text evidence="1">The sequence shown here is derived from an EMBL/GenBank/DDBJ whole genome shotgun (WGS) entry which is preliminary data.</text>
</comment>
<dbReference type="EMBL" id="MNYI01000090">
    <property type="protein sequence ID" value="OIP41232.1"/>
    <property type="molecule type" value="Genomic_DNA"/>
</dbReference>